<dbReference type="InterPro" id="IPR002110">
    <property type="entry name" value="Ankyrin_rpt"/>
</dbReference>
<feature type="repeat" description="ANK" evidence="1">
    <location>
        <begin position="157"/>
        <end position="189"/>
    </location>
</feature>
<dbReference type="Proteomes" id="UP001390339">
    <property type="component" value="Unassembled WGS sequence"/>
</dbReference>
<dbReference type="SUPFAM" id="SSF48403">
    <property type="entry name" value="Ankyrin repeat"/>
    <property type="match status" value="1"/>
</dbReference>
<dbReference type="InterPro" id="IPR051616">
    <property type="entry name" value="Cul2-RING_E3_ligase_SR"/>
</dbReference>
<dbReference type="SMART" id="SM00248">
    <property type="entry name" value="ANK"/>
    <property type="match status" value="3"/>
</dbReference>
<dbReference type="PANTHER" id="PTHR46224">
    <property type="entry name" value="ANKYRIN REPEAT FAMILY PROTEIN"/>
    <property type="match status" value="1"/>
</dbReference>
<protein>
    <submittedName>
        <fullName evidence="2">Ankyrin repeat-containing domain protein</fullName>
    </submittedName>
</protein>
<name>A0ABR2I9E8_9PEZI</name>
<evidence type="ECO:0000256" key="1">
    <source>
        <dbReference type="PROSITE-ProRule" id="PRU00023"/>
    </source>
</evidence>
<proteinExistence type="predicted"/>
<gene>
    <name evidence="2" type="ORF">PGQ11_010166</name>
</gene>
<keyword evidence="3" id="KW-1185">Reference proteome</keyword>
<dbReference type="InterPro" id="IPR036770">
    <property type="entry name" value="Ankyrin_rpt-contain_sf"/>
</dbReference>
<keyword evidence="1" id="KW-0040">ANK repeat</keyword>
<dbReference type="Gene3D" id="1.25.40.20">
    <property type="entry name" value="Ankyrin repeat-containing domain"/>
    <property type="match status" value="2"/>
</dbReference>
<dbReference type="EMBL" id="JAPCWZ010000006">
    <property type="protein sequence ID" value="KAK8859432.1"/>
    <property type="molecule type" value="Genomic_DNA"/>
</dbReference>
<comment type="caution">
    <text evidence="2">The sequence shown here is derived from an EMBL/GenBank/DDBJ whole genome shotgun (WGS) entry which is preliminary data.</text>
</comment>
<evidence type="ECO:0000313" key="3">
    <source>
        <dbReference type="Proteomes" id="UP001390339"/>
    </source>
</evidence>
<dbReference type="PROSITE" id="PS50297">
    <property type="entry name" value="ANK_REP_REGION"/>
    <property type="match status" value="1"/>
</dbReference>
<dbReference type="PROSITE" id="PS50088">
    <property type="entry name" value="ANK_REPEAT"/>
    <property type="match status" value="1"/>
</dbReference>
<reference evidence="2 3" key="1">
    <citation type="journal article" date="2024" name="IMA Fungus">
        <title>Apiospora arundinis, a panoply of carbohydrate-active enzymes and secondary metabolites.</title>
        <authorList>
            <person name="Sorensen T."/>
            <person name="Petersen C."/>
            <person name="Muurmann A.T."/>
            <person name="Christiansen J.V."/>
            <person name="Brundto M.L."/>
            <person name="Overgaard C.K."/>
            <person name="Boysen A.T."/>
            <person name="Wollenberg R.D."/>
            <person name="Larsen T.O."/>
            <person name="Sorensen J.L."/>
            <person name="Nielsen K.L."/>
            <person name="Sondergaard T.E."/>
        </authorList>
    </citation>
    <scope>NUCLEOTIDE SEQUENCE [LARGE SCALE GENOMIC DNA]</scope>
    <source>
        <strain evidence="2 3">AAU 773</strain>
    </source>
</reference>
<sequence length="218" mass="23826">MTRYFTEREVRGALMACNEQSNWDTSALEQLLEQGWDINENYGHPGDALVMAVGPDGLPLVEFLLDHGADPNRNLWGMTHSPLELAAVADVQLGIFSALLNHGAEVQNRSVLLNAASKGRIDMLELVLLRAGKNAVALVNALPDNEEVYENAYTRLDWGTPLHGAAANGQLETVEWLLRQGASPDIKNYLGFTPKEVAAKLGHLECEKLLKSAAGNRE</sequence>
<accession>A0ABR2I9E8</accession>
<evidence type="ECO:0000313" key="2">
    <source>
        <dbReference type="EMBL" id="KAK8859432.1"/>
    </source>
</evidence>
<dbReference type="Pfam" id="PF12796">
    <property type="entry name" value="Ank_2"/>
    <property type="match status" value="1"/>
</dbReference>
<organism evidence="2 3">
    <name type="scientific">Apiospora arundinis</name>
    <dbReference type="NCBI Taxonomy" id="335852"/>
    <lineage>
        <taxon>Eukaryota</taxon>
        <taxon>Fungi</taxon>
        <taxon>Dikarya</taxon>
        <taxon>Ascomycota</taxon>
        <taxon>Pezizomycotina</taxon>
        <taxon>Sordariomycetes</taxon>
        <taxon>Xylariomycetidae</taxon>
        <taxon>Amphisphaeriales</taxon>
        <taxon>Apiosporaceae</taxon>
        <taxon>Apiospora</taxon>
    </lineage>
</organism>